<dbReference type="Pfam" id="PF24043">
    <property type="entry name" value="DUF7352"/>
    <property type="match status" value="1"/>
</dbReference>
<dbReference type="GO" id="GO:0003676">
    <property type="term" value="F:nucleic acid binding"/>
    <property type="evidence" value="ECO:0007669"/>
    <property type="project" value="InterPro"/>
</dbReference>
<dbReference type="SUPFAM" id="SSF53098">
    <property type="entry name" value="Ribonuclease H-like"/>
    <property type="match status" value="1"/>
</dbReference>
<protein>
    <recommendedName>
        <fullName evidence="1">DUF7352 domain-containing protein</fullName>
    </recommendedName>
</protein>
<feature type="non-terminal residue" evidence="2">
    <location>
        <position position="1"/>
    </location>
</feature>
<dbReference type="AlphaFoldDB" id="A0A0F9B9N4"/>
<accession>A0A0F9B9N4</accession>
<comment type="caution">
    <text evidence="2">The sequence shown here is derived from an EMBL/GenBank/DDBJ whole genome shotgun (WGS) entry which is preliminary data.</text>
</comment>
<name>A0A0F9B9N4_9ZZZZ</name>
<gene>
    <name evidence="2" type="ORF">LCGC14_2476430</name>
</gene>
<organism evidence="2">
    <name type="scientific">marine sediment metagenome</name>
    <dbReference type="NCBI Taxonomy" id="412755"/>
    <lineage>
        <taxon>unclassified sequences</taxon>
        <taxon>metagenomes</taxon>
        <taxon>ecological metagenomes</taxon>
    </lineage>
</organism>
<proteinExistence type="predicted"/>
<dbReference type="InterPro" id="IPR012337">
    <property type="entry name" value="RNaseH-like_sf"/>
</dbReference>
<dbReference type="InterPro" id="IPR055776">
    <property type="entry name" value="DUF7352"/>
</dbReference>
<evidence type="ECO:0000313" key="2">
    <source>
        <dbReference type="EMBL" id="KKL18350.1"/>
    </source>
</evidence>
<evidence type="ECO:0000259" key="1">
    <source>
        <dbReference type="Pfam" id="PF24043"/>
    </source>
</evidence>
<dbReference type="Gene3D" id="3.30.420.10">
    <property type="entry name" value="Ribonuclease H-like superfamily/Ribonuclease H"/>
    <property type="match status" value="1"/>
</dbReference>
<dbReference type="InterPro" id="IPR036397">
    <property type="entry name" value="RNaseH_sf"/>
</dbReference>
<reference evidence="2" key="1">
    <citation type="journal article" date="2015" name="Nature">
        <title>Complex archaea that bridge the gap between prokaryotes and eukaryotes.</title>
        <authorList>
            <person name="Spang A."/>
            <person name="Saw J.H."/>
            <person name="Jorgensen S.L."/>
            <person name="Zaremba-Niedzwiedzka K."/>
            <person name="Martijn J."/>
            <person name="Lind A.E."/>
            <person name="van Eijk R."/>
            <person name="Schleper C."/>
            <person name="Guy L."/>
            <person name="Ettema T.J."/>
        </authorList>
    </citation>
    <scope>NUCLEOTIDE SEQUENCE</scope>
</reference>
<sequence>YNNDNQLVLTMGIPLGDQDNNQAEMLALQIALFEMIRLEYHQFDVVILTDSKLVVGIFSQRWKANYNLDIINPIKETLSTFQASHFHSCKSPWWYYPECACRQFSIESCINSNNYIEIKEAIMWTIHKFKLDKFTGTTKIQIPASAQILCFQQQAGIPTIWVYLDNADSTVTRQFTRYGTGWDNEPSPYHSKYIGTVQDNLFVWHLFENLRG</sequence>
<feature type="domain" description="DUF7352" evidence="1">
    <location>
        <begin position="124"/>
        <end position="209"/>
    </location>
</feature>
<dbReference type="EMBL" id="LAZR01038904">
    <property type="protein sequence ID" value="KKL18350.1"/>
    <property type="molecule type" value="Genomic_DNA"/>
</dbReference>